<evidence type="ECO:0008006" key="5">
    <source>
        <dbReference type="Google" id="ProtNLM"/>
    </source>
</evidence>
<feature type="signal peptide" evidence="2">
    <location>
        <begin position="1"/>
        <end position="19"/>
    </location>
</feature>
<feature type="region of interest" description="Disordered" evidence="1">
    <location>
        <begin position="145"/>
        <end position="221"/>
    </location>
</feature>
<organism evidence="3 4">
    <name type="scientific">Paracoccus contaminans</name>
    <dbReference type="NCBI Taxonomy" id="1945662"/>
    <lineage>
        <taxon>Bacteria</taxon>
        <taxon>Pseudomonadati</taxon>
        <taxon>Pseudomonadota</taxon>
        <taxon>Alphaproteobacteria</taxon>
        <taxon>Rhodobacterales</taxon>
        <taxon>Paracoccaceae</taxon>
        <taxon>Paracoccus</taxon>
    </lineage>
</organism>
<dbReference type="InterPro" id="IPR019225">
    <property type="entry name" value="DUF2155"/>
</dbReference>
<sequence>MIRPAMVAAVLVQALPAAAQTRASTDVAPGTRAETVAPLVDGDVARGQGALLRGLDKVSGQSTDLPVNTGDAVEFGRLEVRLGECRYPAADPESDAFAQLTITDRTARKTLFAGWMIASSPALSALDDARYDVWVVACTDGTATARPDLTYVPDTAVPEGGEGAGPDGEGAPPVQGTGGEGEDDMPGDQGTDAAPDASPGDAPADAIPPAPAAAGTDEVAR</sequence>
<evidence type="ECO:0000256" key="1">
    <source>
        <dbReference type="SAM" id="MobiDB-lite"/>
    </source>
</evidence>
<accession>A0A1W6D095</accession>
<dbReference type="Proteomes" id="UP000193017">
    <property type="component" value="Chromosome"/>
</dbReference>
<dbReference type="AlphaFoldDB" id="A0A1W6D095"/>
<dbReference type="EMBL" id="CP020612">
    <property type="protein sequence ID" value="ARJ70554.1"/>
    <property type="molecule type" value="Genomic_DNA"/>
</dbReference>
<gene>
    <name evidence="3" type="ORF">B0A89_13875</name>
</gene>
<proteinExistence type="predicted"/>
<keyword evidence="2" id="KW-0732">Signal</keyword>
<dbReference type="Pfam" id="PF09923">
    <property type="entry name" value="DUF2155"/>
    <property type="match status" value="1"/>
</dbReference>
<name>A0A1W6D095_9RHOB</name>
<evidence type="ECO:0000313" key="4">
    <source>
        <dbReference type="Proteomes" id="UP000193017"/>
    </source>
</evidence>
<dbReference type="RefSeq" id="WP_085378612.1">
    <property type="nucleotide sequence ID" value="NZ_CP020612.1"/>
</dbReference>
<feature type="chain" id="PRO_5012619455" description="DUF2155 domain-containing protein" evidence="2">
    <location>
        <begin position="20"/>
        <end position="221"/>
    </location>
</feature>
<evidence type="ECO:0000313" key="3">
    <source>
        <dbReference type="EMBL" id="ARJ70554.1"/>
    </source>
</evidence>
<evidence type="ECO:0000256" key="2">
    <source>
        <dbReference type="SAM" id="SignalP"/>
    </source>
</evidence>
<feature type="compositionally biased region" description="Low complexity" evidence="1">
    <location>
        <begin position="192"/>
        <end position="205"/>
    </location>
</feature>
<reference evidence="3 4" key="1">
    <citation type="submission" date="2017-03" db="EMBL/GenBank/DDBJ databases">
        <title>Genome sequence of Paracoccus contaminans isolated from a water microcosm.</title>
        <authorList>
            <person name="Aurass P."/>
            <person name="Karste S."/>
            <person name="Trost E."/>
            <person name="Glaeser S.P."/>
            <person name="Kaempfer P."/>
            <person name="Flieger A."/>
        </authorList>
    </citation>
    <scope>NUCLEOTIDE SEQUENCE [LARGE SCALE GENOMIC DNA]</scope>
    <source>
        <strain evidence="4">RKI 16-01929T\LMG 29738T\CCM 8701T\CIP 111112T</strain>
    </source>
</reference>
<dbReference type="STRING" id="1945662.B0A89_13875"/>
<dbReference type="KEGG" id="pcon:B0A89_13875"/>
<protein>
    <recommendedName>
        <fullName evidence="5">DUF2155 domain-containing protein</fullName>
    </recommendedName>
</protein>
<keyword evidence="4" id="KW-1185">Reference proteome</keyword>
<dbReference type="OrthoDB" id="9810376at2"/>